<dbReference type="Proteomes" id="UP000474957">
    <property type="component" value="Unassembled WGS sequence"/>
</dbReference>
<keyword evidence="1" id="KW-0732">Signal</keyword>
<protein>
    <submittedName>
        <fullName evidence="2">DUF2125 domain-containing protein</fullName>
    </submittedName>
</protein>
<dbReference type="InterPro" id="IPR018666">
    <property type="entry name" value="DUF2125"/>
</dbReference>
<organism evidence="2 3">
    <name type="scientific">Halovulum marinum</name>
    <dbReference type="NCBI Taxonomy" id="2662447"/>
    <lineage>
        <taxon>Bacteria</taxon>
        <taxon>Pseudomonadati</taxon>
        <taxon>Pseudomonadota</taxon>
        <taxon>Alphaproteobacteria</taxon>
        <taxon>Rhodobacterales</taxon>
        <taxon>Paracoccaceae</taxon>
        <taxon>Halovulum</taxon>
    </lineage>
</organism>
<dbReference type="Pfam" id="PF09898">
    <property type="entry name" value="DUF2125"/>
    <property type="match status" value="1"/>
</dbReference>
<sequence length="489" mass="50711">MKQLLLSSAAALALTGAAWAQDADAVQSAVDDGIQQLNDGGGNLTFESREVGPDNSLTLRGVRIAPEDGDVIITTDFVTVTPSTQTPGDVAITVAPVVTFAGTGGGEVPPVEIRVASENFVLTTNWVLGAAGKPSLSFTADSLSVTGGSEDHPALKALSATPRNVAFSMAFDEASRDASGAFSMDALALDYAFVDPDSGASMSGEMQGEALVVDFAGTGLPAGEQDMDRFLAEDGFRLTMQSGPATQRFTSGDPNMPITLDSDAQAASAEISIADGQFLYRTTSGTVNYVVTPDPSALPLPPFEASIGQLDMELRAPVAPSDEVRDVKLALNLQELALGESVWGLFDPQSTIPRDPATLELDLTAALQLDRPLSEMPETDNPMALGRVETVDLNRLLLSAAGALVEASGAVTLDNSGPMPLPNGAVDVAISGVQGLSQSLVELGLVDQMQVGMMMGMIMAFTKPAGDDAFTSTIEFRDGAILANGQPIQ</sequence>
<keyword evidence="3" id="KW-1185">Reference proteome</keyword>
<evidence type="ECO:0000313" key="3">
    <source>
        <dbReference type="Proteomes" id="UP000474957"/>
    </source>
</evidence>
<feature type="chain" id="PRO_5026727948" evidence="1">
    <location>
        <begin position="21"/>
        <end position="489"/>
    </location>
</feature>
<accession>A0A6L5Z0Z6</accession>
<evidence type="ECO:0000256" key="1">
    <source>
        <dbReference type="SAM" id="SignalP"/>
    </source>
</evidence>
<evidence type="ECO:0000313" key="2">
    <source>
        <dbReference type="EMBL" id="MSU89634.1"/>
    </source>
</evidence>
<gene>
    <name evidence="2" type="ORF">GE300_08390</name>
</gene>
<feature type="signal peptide" evidence="1">
    <location>
        <begin position="1"/>
        <end position="20"/>
    </location>
</feature>
<reference evidence="2 3" key="1">
    <citation type="submission" date="2019-10" db="EMBL/GenBank/DDBJ databases">
        <title>Cognatihalovulum marinum gen. nov. sp. nov., a new member of the family Rhodobacteraceae isolated from deep seawater of the Northwest Indian Ocean.</title>
        <authorList>
            <person name="Ruan C."/>
            <person name="Wang J."/>
            <person name="Zheng X."/>
            <person name="Song L."/>
            <person name="Zhu Y."/>
            <person name="Huang Y."/>
            <person name="Lu Z."/>
            <person name="Du W."/>
            <person name="Huang L."/>
            <person name="Dai X."/>
        </authorList>
    </citation>
    <scope>NUCLEOTIDE SEQUENCE [LARGE SCALE GENOMIC DNA]</scope>
    <source>
        <strain evidence="2 3">2CG4</strain>
    </source>
</reference>
<dbReference type="EMBL" id="WIND01000004">
    <property type="protein sequence ID" value="MSU89634.1"/>
    <property type="molecule type" value="Genomic_DNA"/>
</dbReference>
<dbReference type="RefSeq" id="WP_154446106.1">
    <property type="nucleotide sequence ID" value="NZ_WIND01000004.1"/>
</dbReference>
<proteinExistence type="predicted"/>
<dbReference type="AlphaFoldDB" id="A0A6L5Z0Z6"/>
<comment type="caution">
    <text evidence="2">The sequence shown here is derived from an EMBL/GenBank/DDBJ whole genome shotgun (WGS) entry which is preliminary data.</text>
</comment>
<name>A0A6L5Z0Z6_9RHOB</name>